<evidence type="ECO:0000256" key="2">
    <source>
        <dbReference type="ARBA" id="ARBA00023136"/>
    </source>
</evidence>
<protein>
    <recommendedName>
        <fullName evidence="6">Mce-associated membrane protein</fullName>
    </recommendedName>
</protein>
<accession>A0A177YL25</accession>
<dbReference type="PANTHER" id="PTHR37042:SF4">
    <property type="entry name" value="OUTER MEMBRANE PROTEIN RV1973"/>
    <property type="match status" value="1"/>
</dbReference>
<comment type="subcellular location">
    <subcellularLocation>
        <location evidence="1">Membrane</location>
    </subcellularLocation>
</comment>
<organism evidence="4 5">
    <name type="scientific">Rhodococcoides kyotonense</name>
    <dbReference type="NCBI Taxonomy" id="398843"/>
    <lineage>
        <taxon>Bacteria</taxon>
        <taxon>Bacillati</taxon>
        <taxon>Actinomycetota</taxon>
        <taxon>Actinomycetes</taxon>
        <taxon>Mycobacteriales</taxon>
        <taxon>Nocardiaceae</taxon>
        <taxon>Rhodococcoides</taxon>
    </lineage>
</organism>
<comment type="caution">
    <text evidence="4">The sequence shown here is derived from an EMBL/GenBank/DDBJ whole genome shotgun (WGS) entry which is preliminary data.</text>
</comment>
<feature type="transmembrane region" description="Helical" evidence="3">
    <location>
        <begin position="20"/>
        <end position="37"/>
    </location>
</feature>
<evidence type="ECO:0008006" key="6">
    <source>
        <dbReference type="Google" id="ProtNLM"/>
    </source>
</evidence>
<dbReference type="PANTHER" id="PTHR37042">
    <property type="entry name" value="OUTER MEMBRANE PROTEIN RV1973"/>
    <property type="match status" value="1"/>
</dbReference>
<gene>
    <name evidence="4" type="ORF">A3K89_17185</name>
</gene>
<dbReference type="Proteomes" id="UP000077519">
    <property type="component" value="Unassembled WGS sequence"/>
</dbReference>
<sequence>MTQIWSLATGWTPKVRRTALIVLAVLAAVSVVAMVMARQADGRAQSRIAAEQDGRAFAVEVVPKLLSYEFDTAEAHFAEVLDDLGGDFKTQFEEVGRTVIVPSARDRQVVTTAEVIESAVVKSEDNSAELLLFLNQTTTSSDAPETKLDGSRVHVRVERSDDRWLITEMTPV</sequence>
<evidence type="ECO:0000313" key="4">
    <source>
        <dbReference type="EMBL" id="OAK56213.1"/>
    </source>
</evidence>
<evidence type="ECO:0000256" key="1">
    <source>
        <dbReference type="ARBA" id="ARBA00004370"/>
    </source>
</evidence>
<dbReference type="EMBL" id="LVHI01000005">
    <property type="protein sequence ID" value="OAK56213.1"/>
    <property type="molecule type" value="Genomic_DNA"/>
</dbReference>
<proteinExistence type="predicted"/>
<dbReference type="GO" id="GO:0016020">
    <property type="term" value="C:membrane"/>
    <property type="evidence" value="ECO:0007669"/>
    <property type="project" value="UniProtKB-SubCell"/>
</dbReference>
<dbReference type="AlphaFoldDB" id="A0A177YL25"/>
<evidence type="ECO:0000313" key="5">
    <source>
        <dbReference type="Proteomes" id="UP000077519"/>
    </source>
</evidence>
<evidence type="ECO:0000256" key="3">
    <source>
        <dbReference type="SAM" id="Phobius"/>
    </source>
</evidence>
<reference evidence="4 5" key="1">
    <citation type="submission" date="2016-03" db="EMBL/GenBank/DDBJ databases">
        <title>Genome sequence of Rhodococcus kyotonensis KB10.</title>
        <authorList>
            <person name="Jeong H."/>
            <person name="Hong C.E."/>
            <person name="Jo S.H."/>
            <person name="Park J.M."/>
        </authorList>
    </citation>
    <scope>NUCLEOTIDE SEQUENCE [LARGE SCALE GENOMIC DNA]</scope>
    <source>
        <strain evidence="4 5">KB10</strain>
    </source>
</reference>
<keyword evidence="5" id="KW-1185">Reference proteome</keyword>
<keyword evidence="3" id="KW-0812">Transmembrane</keyword>
<keyword evidence="3" id="KW-1133">Transmembrane helix</keyword>
<keyword evidence="2 3" id="KW-0472">Membrane</keyword>
<name>A0A177YL25_9NOCA</name>